<evidence type="ECO:0000256" key="1">
    <source>
        <dbReference type="SAM" id="MobiDB-lite"/>
    </source>
</evidence>
<gene>
    <name evidence="2" type="ORF">TSUD_291660</name>
</gene>
<dbReference type="EMBL" id="DF974429">
    <property type="protein sequence ID" value="GAU48481.1"/>
    <property type="molecule type" value="Genomic_DNA"/>
</dbReference>
<accession>A0A2Z6NW51</accession>
<proteinExistence type="predicted"/>
<evidence type="ECO:0000313" key="2">
    <source>
        <dbReference type="EMBL" id="GAU48481.1"/>
    </source>
</evidence>
<protein>
    <submittedName>
        <fullName evidence="2">Uncharacterized protein</fullName>
    </submittedName>
</protein>
<feature type="region of interest" description="Disordered" evidence="1">
    <location>
        <begin position="234"/>
        <end position="318"/>
    </location>
</feature>
<keyword evidence="3" id="KW-1185">Reference proteome</keyword>
<organism evidence="2 3">
    <name type="scientific">Trifolium subterraneum</name>
    <name type="common">Subterranean clover</name>
    <dbReference type="NCBI Taxonomy" id="3900"/>
    <lineage>
        <taxon>Eukaryota</taxon>
        <taxon>Viridiplantae</taxon>
        <taxon>Streptophyta</taxon>
        <taxon>Embryophyta</taxon>
        <taxon>Tracheophyta</taxon>
        <taxon>Spermatophyta</taxon>
        <taxon>Magnoliopsida</taxon>
        <taxon>eudicotyledons</taxon>
        <taxon>Gunneridae</taxon>
        <taxon>Pentapetalae</taxon>
        <taxon>rosids</taxon>
        <taxon>fabids</taxon>
        <taxon>Fabales</taxon>
        <taxon>Fabaceae</taxon>
        <taxon>Papilionoideae</taxon>
        <taxon>50 kb inversion clade</taxon>
        <taxon>NPAAA clade</taxon>
        <taxon>Hologalegina</taxon>
        <taxon>IRL clade</taxon>
        <taxon>Trifolieae</taxon>
        <taxon>Trifolium</taxon>
    </lineage>
</organism>
<name>A0A2Z6NW51_TRISU</name>
<feature type="compositionally biased region" description="Polar residues" evidence="1">
    <location>
        <begin position="238"/>
        <end position="256"/>
    </location>
</feature>
<feature type="compositionally biased region" description="Basic and acidic residues" evidence="1">
    <location>
        <begin position="286"/>
        <end position="302"/>
    </location>
</feature>
<dbReference type="AlphaFoldDB" id="A0A2Z6NW51"/>
<dbReference type="Proteomes" id="UP000242715">
    <property type="component" value="Unassembled WGS sequence"/>
</dbReference>
<sequence>MEKILSRSSTHASTPKHRVACHREIGHPSHSTESPYNGTHSSSWMKTIESWNMMNYHQSRLRGRWEPWYYDFYNYLKDGFISEYATRGQRRAWRRTCPTICDLGRCPLQKVLQGCTLHRKSRRLKDPPLNKPLAEGRFESFLSRVIRQSLDWKRFNPLLDQLLRCCLGLLLCPVTSKASHRQAFALKGLVGPLLKPPSNYRTGGGLTGISLRAAVQARMVLALAEGPKIHFKKEECQSNEIAPSSSQRRAKQTSQPEFHKTRSPGLASTTGRCKNGHRPSRTGQVTERRKSLDKRQSQRKESSVPGSPFGSKEGVRLATDEAGEELRARARRLAQTKEQDRQAKQGKRVGLHRKLCAPKGIAWALPWDRKLPHPLLSRIRMSLASVFSS</sequence>
<reference evidence="3" key="1">
    <citation type="journal article" date="2017" name="Front. Plant Sci.">
        <title>Climate Clever Clovers: New Paradigm to Reduce the Environmental Footprint of Ruminants by Breeding Low Methanogenic Forages Utilizing Haplotype Variation.</title>
        <authorList>
            <person name="Kaur P."/>
            <person name="Appels R."/>
            <person name="Bayer P.E."/>
            <person name="Keeble-Gagnere G."/>
            <person name="Wang J."/>
            <person name="Hirakawa H."/>
            <person name="Shirasawa K."/>
            <person name="Vercoe P."/>
            <person name="Stefanova K."/>
            <person name="Durmic Z."/>
            <person name="Nichols P."/>
            <person name="Revell C."/>
            <person name="Isobe S.N."/>
            <person name="Edwards D."/>
            <person name="Erskine W."/>
        </authorList>
    </citation>
    <scope>NUCLEOTIDE SEQUENCE [LARGE SCALE GENOMIC DNA]</scope>
    <source>
        <strain evidence="3">cv. Daliak</strain>
    </source>
</reference>
<evidence type="ECO:0000313" key="3">
    <source>
        <dbReference type="Proteomes" id="UP000242715"/>
    </source>
</evidence>